<proteinExistence type="predicted"/>
<evidence type="ECO:0000313" key="2">
    <source>
        <dbReference type="Proteomes" id="UP000190834"/>
    </source>
</evidence>
<reference evidence="2" key="1">
    <citation type="submission" date="2017-02" db="EMBL/GenBank/DDBJ databases">
        <authorList>
            <person name="Varghese N."/>
            <person name="Submissions S."/>
        </authorList>
    </citation>
    <scope>NUCLEOTIDE SEQUENCE [LARGE SCALE GENOMIC DNA]</scope>
    <source>
        <strain evidence="2">DSM 19608</strain>
    </source>
</reference>
<dbReference type="AlphaFoldDB" id="A0A1T4NVA1"/>
<sequence>MVPLAFSETKYIQEWMVRTLSSIQIVLACIAKLVCCHKLSVRGNYCTGETLIHAGGSKLILGFGG</sequence>
<organism evidence="1 2">
    <name type="scientific">Vibrio cincinnatiensis DSM 19608</name>
    <dbReference type="NCBI Taxonomy" id="1123491"/>
    <lineage>
        <taxon>Bacteria</taxon>
        <taxon>Pseudomonadati</taxon>
        <taxon>Pseudomonadota</taxon>
        <taxon>Gammaproteobacteria</taxon>
        <taxon>Vibrionales</taxon>
        <taxon>Vibrionaceae</taxon>
        <taxon>Vibrio</taxon>
    </lineage>
</organism>
<accession>A0A1T4NVA1</accession>
<dbReference type="EMBL" id="FUXB01000006">
    <property type="protein sequence ID" value="SJZ83095.1"/>
    <property type="molecule type" value="Genomic_DNA"/>
</dbReference>
<dbReference type="Proteomes" id="UP000190834">
    <property type="component" value="Unassembled WGS sequence"/>
</dbReference>
<keyword evidence="2" id="KW-1185">Reference proteome</keyword>
<name>A0A1T4NVA1_VIBCI</name>
<evidence type="ECO:0000313" key="1">
    <source>
        <dbReference type="EMBL" id="SJZ83095.1"/>
    </source>
</evidence>
<gene>
    <name evidence="1" type="ORF">SAMN02745782_01481</name>
</gene>
<protein>
    <submittedName>
        <fullName evidence="1">Uncharacterized protein</fullName>
    </submittedName>
</protein>